<dbReference type="InterPro" id="IPR027359">
    <property type="entry name" value="Volt_channel_dom_sf"/>
</dbReference>
<comment type="subcellular location">
    <subcellularLocation>
        <location evidence="1">Membrane</location>
        <topology evidence="1">Multi-pass membrane protein</topology>
    </subcellularLocation>
</comment>
<dbReference type="SUPFAM" id="SSF47473">
    <property type="entry name" value="EF-hand"/>
    <property type="match status" value="1"/>
</dbReference>
<evidence type="ECO:0000313" key="9">
    <source>
        <dbReference type="EMBL" id="CAK9117902.1"/>
    </source>
</evidence>
<dbReference type="InterPro" id="IPR043203">
    <property type="entry name" value="VGCC_Ca_Na"/>
</dbReference>
<accession>A0ABP0SZV1</accession>
<feature type="signal peptide" evidence="7">
    <location>
        <begin position="1"/>
        <end position="19"/>
    </location>
</feature>
<name>A0ABP0SZV1_9DINO</name>
<dbReference type="InterPro" id="IPR005821">
    <property type="entry name" value="Ion_trans_dom"/>
</dbReference>
<sequence>MWWRCSRLLVFFLVQRCYTLLGTYADTRHVQTADDAADVAEKVLSKRKHEFWKKDVGRIGNFLNSPTFESALACIISLNLILIIVETDQTAEGQVPPAWITQSNVVFLAVYAAECVTKIVVFRFAFFQETWNWLDLLVVFTDTCFAILNIFFTSVGTLVWAILGVQLIHPVNSQIWADSDCERCQRAYSSVWDAFITIFETVIVADAWGDLAIPLIETAWWTFLWFFGVLVTLQLGLLNLILAVIVERAADARDKEERRQVLHQEEKMRESKLELIRLCKELDKDGDGRLSEDEFLQGFETNPVFAEAMVGMGVYPEDVGLLFDVMDVEGEGEVSYISFVNTLSRVRTQMSQVILFSISELRKSVARVEKQFASTPGGSKVQMFTSYRKIQIPPCCLSHVVL</sequence>
<dbReference type="Gene3D" id="1.20.120.350">
    <property type="entry name" value="Voltage-gated potassium channels. Chain C"/>
    <property type="match status" value="1"/>
</dbReference>
<evidence type="ECO:0000256" key="3">
    <source>
        <dbReference type="ARBA" id="ARBA00022837"/>
    </source>
</evidence>
<dbReference type="Pfam" id="PF00520">
    <property type="entry name" value="Ion_trans"/>
    <property type="match status" value="2"/>
</dbReference>
<dbReference type="Gene3D" id="1.10.238.10">
    <property type="entry name" value="EF-hand"/>
    <property type="match status" value="1"/>
</dbReference>
<evidence type="ECO:0000256" key="1">
    <source>
        <dbReference type="ARBA" id="ARBA00004141"/>
    </source>
</evidence>
<dbReference type="EMBL" id="CAXAMN010028850">
    <property type="protein sequence ID" value="CAK9117902.1"/>
    <property type="molecule type" value="Genomic_DNA"/>
</dbReference>
<evidence type="ECO:0000256" key="5">
    <source>
        <dbReference type="ARBA" id="ARBA00023136"/>
    </source>
</evidence>
<dbReference type="PANTHER" id="PTHR10037:SF62">
    <property type="entry name" value="SODIUM CHANNEL PROTEIN 60E"/>
    <property type="match status" value="1"/>
</dbReference>
<dbReference type="SUPFAM" id="SSF81324">
    <property type="entry name" value="Voltage-gated potassium channels"/>
    <property type="match status" value="1"/>
</dbReference>
<gene>
    <name evidence="9" type="ORF">CCMP2556_LOCUS55123</name>
</gene>
<dbReference type="InterPro" id="IPR002048">
    <property type="entry name" value="EF_hand_dom"/>
</dbReference>
<dbReference type="PANTHER" id="PTHR10037">
    <property type="entry name" value="VOLTAGE-GATED CATION CHANNEL CALCIUM AND SODIUM"/>
    <property type="match status" value="1"/>
</dbReference>
<dbReference type="InterPro" id="IPR011992">
    <property type="entry name" value="EF-hand-dom_pair"/>
</dbReference>
<keyword evidence="2 6" id="KW-0812">Transmembrane</keyword>
<feature type="transmembrane region" description="Helical" evidence="6">
    <location>
        <begin position="105"/>
        <end position="126"/>
    </location>
</feature>
<evidence type="ECO:0000256" key="2">
    <source>
        <dbReference type="ARBA" id="ARBA00022692"/>
    </source>
</evidence>
<feature type="transmembrane region" description="Helical" evidence="6">
    <location>
        <begin position="68"/>
        <end position="85"/>
    </location>
</feature>
<reference evidence="9 10" key="1">
    <citation type="submission" date="2024-02" db="EMBL/GenBank/DDBJ databases">
        <authorList>
            <person name="Chen Y."/>
            <person name="Shah S."/>
            <person name="Dougan E. K."/>
            <person name="Thang M."/>
            <person name="Chan C."/>
        </authorList>
    </citation>
    <scope>NUCLEOTIDE SEQUENCE [LARGE SCALE GENOMIC DNA]</scope>
</reference>
<dbReference type="Proteomes" id="UP001642484">
    <property type="component" value="Unassembled WGS sequence"/>
</dbReference>
<keyword evidence="4 6" id="KW-1133">Transmembrane helix</keyword>
<organism evidence="9 10">
    <name type="scientific">Durusdinium trenchii</name>
    <dbReference type="NCBI Taxonomy" id="1381693"/>
    <lineage>
        <taxon>Eukaryota</taxon>
        <taxon>Sar</taxon>
        <taxon>Alveolata</taxon>
        <taxon>Dinophyceae</taxon>
        <taxon>Suessiales</taxon>
        <taxon>Symbiodiniaceae</taxon>
        <taxon>Durusdinium</taxon>
    </lineage>
</organism>
<comment type="caution">
    <text evidence="9">The sequence shown here is derived from an EMBL/GenBank/DDBJ whole genome shotgun (WGS) entry which is preliminary data.</text>
</comment>
<dbReference type="PROSITE" id="PS50222">
    <property type="entry name" value="EF_HAND_2"/>
    <property type="match status" value="1"/>
</dbReference>
<dbReference type="SMART" id="SM00054">
    <property type="entry name" value="EFh"/>
    <property type="match status" value="2"/>
</dbReference>
<dbReference type="InterPro" id="IPR018247">
    <property type="entry name" value="EF_Hand_1_Ca_BS"/>
</dbReference>
<keyword evidence="10" id="KW-1185">Reference proteome</keyword>
<proteinExistence type="predicted"/>
<dbReference type="PROSITE" id="PS00018">
    <property type="entry name" value="EF_HAND_1"/>
    <property type="match status" value="1"/>
</dbReference>
<evidence type="ECO:0000259" key="8">
    <source>
        <dbReference type="PROSITE" id="PS50222"/>
    </source>
</evidence>
<evidence type="ECO:0000313" key="10">
    <source>
        <dbReference type="Proteomes" id="UP001642484"/>
    </source>
</evidence>
<keyword evidence="7" id="KW-0732">Signal</keyword>
<feature type="transmembrane region" description="Helical" evidence="6">
    <location>
        <begin position="133"/>
        <end position="163"/>
    </location>
</feature>
<protein>
    <recommendedName>
        <fullName evidence="8">EF-hand domain-containing protein</fullName>
    </recommendedName>
</protein>
<evidence type="ECO:0000256" key="7">
    <source>
        <dbReference type="SAM" id="SignalP"/>
    </source>
</evidence>
<feature type="chain" id="PRO_5045278944" description="EF-hand domain-containing protein" evidence="7">
    <location>
        <begin position="20"/>
        <end position="402"/>
    </location>
</feature>
<keyword evidence="3" id="KW-0106">Calcium</keyword>
<evidence type="ECO:0000256" key="6">
    <source>
        <dbReference type="SAM" id="Phobius"/>
    </source>
</evidence>
<keyword evidence="5 6" id="KW-0472">Membrane</keyword>
<feature type="domain" description="EF-hand" evidence="8">
    <location>
        <begin position="270"/>
        <end position="305"/>
    </location>
</feature>
<evidence type="ECO:0000256" key="4">
    <source>
        <dbReference type="ARBA" id="ARBA00022989"/>
    </source>
</evidence>
<feature type="transmembrane region" description="Helical" evidence="6">
    <location>
        <begin position="223"/>
        <end position="246"/>
    </location>
</feature>